<dbReference type="RefSeq" id="WP_191765873.1">
    <property type="nucleotide sequence ID" value="NZ_JACSPM010000002.1"/>
</dbReference>
<gene>
    <name evidence="2" type="ORF">H9622_08045</name>
</gene>
<dbReference type="Gene3D" id="1.10.30.50">
    <property type="match status" value="1"/>
</dbReference>
<reference evidence="2 3" key="1">
    <citation type="submission" date="2020-08" db="EMBL/GenBank/DDBJ databases">
        <title>A Genomic Blueprint of the Chicken Gut Microbiome.</title>
        <authorList>
            <person name="Gilroy R."/>
            <person name="Ravi A."/>
            <person name="Getino M."/>
            <person name="Pursley I."/>
            <person name="Horton D.L."/>
            <person name="Alikhan N.-F."/>
            <person name="Baker D."/>
            <person name="Gharbi K."/>
            <person name="Hall N."/>
            <person name="Watson M."/>
            <person name="Adriaenssens E.M."/>
            <person name="Foster-Nyarko E."/>
            <person name="Jarju S."/>
            <person name="Secka A."/>
            <person name="Antonio M."/>
            <person name="Oren A."/>
            <person name="Chaudhuri R."/>
            <person name="La Ragione R.M."/>
            <person name="Hildebrand F."/>
            <person name="Pallen M.J."/>
        </authorList>
    </citation>
    <scope>NUCLEOTIDE SEQUENCE [LARGE SCALE GENOMIC DNA]</scope>
    <source>
        <strain evidence="2 3">Sa1CUA4</strain>
    </source>
</reference>
<dbReference type="InterPro" id="IPR003870">
    <property type="entry name" value="DUF222"/>
</dbReference>
<dbReference type="InterPro" id="IPR003615">
    <property type="entry name" value="HNH_nuc"/>
</dbReference>
<comment type="caution">
    <text evidence="2">The sequence shown here is derived from an EMBL/GenBank/DDBJ whole genome shotgun (WGS) entry which is preliminary data.</text>
</comment>
<dbReference type="SMART" id="SM00507">
    <property type="entry name" value="HNHc"/>
    <property type="match status" value="1"/>
</dbReference>
<keyword evidence="3" id="KW-1185">Reference proteome</keyword>
<accession>A0ABR8X2H6</accession>
<dbReference type="Pfam" id="PF02720">
    <property type="entry name" value="DUF222"/>
    <property type="match status" value="1"/>
</dbReference>
<proteinExistence type="predicted"/>
<evidence type="ECO:0000313" key="2">
    <source>
        <dbReference type="EMBL" id="MBD8023537.1"/>
    </source>
</evidence>
<sequence>MTDLAEPLSAICHELGALVTEAFDSHIAARLSDDDLLAALAALARLRRQTDALLAELAAQVDERADAAPHAERITTVHGCRSVSELVQRVTLVSRRTAGELLRAGRGIAQDTAPTTGTALDASYPAMRTAAADGVVGIDALLAVIDTLDRAECEGPERRSADDELAIAARGADEGAQPCAEELRLQASVWAMYLDPDGAEPREARALRKRGLTLGACRDGLVPLRGSLLPEVAGQLRRVFDSLLSPKVTASATGPAFVESETVSTDDADARSRVQKQHDALATALTVAARSGELPTIGGSAPTLVVSVRADDLAQDRGYAHLDDCDEPMALSVARQVACTGAVQRVSVDERGRILSIGIADRVFAAHQRKAIALRDGGCVIPGCSVPSAWCEIHHVEEAERGGPTHTDNGVLLCWFHHRTIDTGGWKVRMNRGVPEIRGPSWWDSSARWHPATKSPTRLLDRRDARRPA</sequence>
<dbReference type="Proteomes" id="UP000602532">
    <property type="component" value="Unassembled WGS sequence"/>
</dbReference>
<name>A0ABR8X2H6_9MICO</name>
<evidence type="ECO:0000259" key="1">
    <source>
        <dbReference type="SMART" id="SM00507"/>
    </source>
</evidence>
<organism evidence="2 3">
    <name type="scientific">Microbacterium gallinarum</name>
    <dbReference type="NCBI Taxonomy" id="2762209"/>
    <lineage>
        <taxon>Bacteria</taxon>
        <taxon>Bacillati</taxon>
        <taxon>Actinomycetota</taxon>
        <taxon>Actinomycetes</taxon>
        <taxon>Micrococcales</taxon>
        <taxon>Microbacteriaceae</taxon>
        <taxon>Microbacterium</taxon>
    </lineage>
</organism>
<protein>
    <submittedName>
        <fullName evidence="2">DUF222 domain-containing protein</fullName>
    </submittedName>
</protein>
<evidence type="ECO:0000313" key="3">
    <source>
        <dbReference type="Proteomes" id="UP000602532"/>
    </source>
</evidence>
<dbReference type="CDD" id="cd00085">
    <property type="entry name" value="HNHc"/>
    <property type="match status" value="1"/>
</dbReference>
<feature type="domain" description="HNH nuclease" evidence="1">
    <location>
        <begin position="367"/>
        <end position="419"/>
    </location>
</feature>
<dbReference type="EMBL" id="JACSPM010000002">
    <property type="protein sequence ID" value="MBD8023537.1"/>
    <property type="molecule type" value="Genomic_DNA"/>
</dbReference>